<evidence type="ECO:0000256" key="4">
    <source>
        <dbReference type="ARBA" id="ARBA00022679"/>
    </source>
</evidence>
<keyword evidence="3" id="KW-0639">Primosome</keyword>
<dbReference type="AlphaFoldDB" id="A0A1F7TKC3"/>
<dbReference type="NCBIfam" id="TIGR01391">
    <property type="entry name" value="dnaG"/>
    <property type="match status" value="1"/>
</dbReference>
<dbReference type="Proteomes" id="UP000177885">
    <property type="component" value="Unassembled WGS sequence"/>
</dbReference>
<dbReference type="InterPro" id="IPR013264">
    <property type="entry name" value="DNAG_N"/>
</dbReference>
<evidence type="ECO:0000256" key="6">
    <source>
        <dbReference type="ARBA" id="ARBA00022705"/>
    </source>
</evidence>
<keyword evidence="11" id="KW-0238">DNA-binding</keyword>
<dbReference type="Gene3D" id="3.40.1360.10">
    <property type="match status" value="1"/>
</dbReference>
<keyword evidence="12" id="KW-0804">Transcription</keyword>
<reference evidence="14 15" key="1">
    <citation type="journal article" date="2016" name="Nat. Commun.">
        <title>Thousands of microbial genomes shed light on interconnected biogeochemical processes in an aquifer system.</title>
        <authorList>
            <person name="Anantharaman K."/>
            <person name="Brown C.T."/>
            <person name="Hug L.A."/>
            <person name="Sharon I."/>
            <person name="Castelle C.J."/>
            <person name="Probst A.J."/>
            <person name="Thomas B.C."/>
            <person name="Singh A."/>
            <person name="Wilkins M.J."/>
            <person name="Karaoz U."/>
            <person name="Brodie E.L."/>
            <person name="Williams K.H."/>
            <person name="Hubbard S.S."/>
            <person name="Banfield J.F."/>
        </authorList>
    </citation>
    <scope>NUCLEOTIDE SEQUENCE [LARGE SCALE GENOMIC DNA]</scope>
</reference>
<dbReference type="Pfam" id="PF08275">
    <property type="entry name" value="DNAG_N"/>
    <property type="match status" value="1"/>
</dbReference>
<dbReference type="SMART" id="SM00400">
    <property type="entry name" value="ZnF_CHCC"/>
    <property type="match status" value="1"/>
</dbReference>
<keyword evidence="5" id="KW-0548">Nucleotidyltransferase</keyword>
<dbReference type="GO" id="GO:0005737">
    <property type="term" value="C:cytoplasm"/>
    <property type="evidence" value="ECO:0007669"/>
    <property type="project" value="TreeGrafter"/>
</dbReference>
<dbReference type="Pfam" id="PF01807">
    <property type="entry name" value="Zn_ribbon_DnaG"/>
    <property type="match status" value="1"/>
</dbReference>
<dbReference type="SUPFAM" id="SSF57783">
    <property type="entry name" value="Zinc beta-ribbon"/>
    <property type="match status" value="1"/>
</dbReference>
<dbReference type="InterPro" id="IPR002694">
    <property type="entry name" value="Znf_CHC2"/>
</dbReference>
<evidence type="ECO:0000256" key="2">
    <source>
        <dbReference type="ARBA" id="ARBA00022478"/>
    </source>
</evidence>
<protein>
    <submittedName>
        <fullName evidence="14">DNA primase</fullName>
    </submittedName>
</protein>
<comment type="caution">
    <text evidence="14">The sequence shown here is derived from an EMBL/GenBank/DDBJ whole genome shotgun (WGS) entry which is preliminary data.</text>
</comment>
<dbReference type="InterPro" id="IPR037068">
    <property type="entry name" value="DNA_primase_core_N_sf"/>
</dbReference>
<keyword evidence="7" id="KW-0479">Metal-binding</keyword>
<evidence type="ECO:0000256" key="9">
    <source>
        <dbReference type="ARBA" id="ARBA00022833"/>
    </source>
</evidence>
<evidence type="ECO:0000256" key="8">
    <source>
        <dbReference type="ARBA" id="ARBA00022771"/>
    </source>
</evidence>
<keyword evidence="6" id="KW-0235">DNA replication</keyword>
<dbReference type="GO" id="GO:0003899">
    <property type="term" value="F:DNA-directed RNA polymerase activity"/>
    <property type="evidence" value="ECO:0007669"/>
    <property type="project" value="InterPro"/>
</dbReference>
<dbReference type="GO" id="GO:1990077">
    <property type="term" value="C:primosome complex"/>
    <property type="evidence" value="ECO:0007669"/>
    <property type="project" value="UniProtKB-KW"/>
</dbReference>
<dbReference type="GO" id="GO:0003677">
    <property type="term" value="F:DNA binding"/>
    <property type="evidence" value="ECO:0007669"/>
    <property type="project" value="UniProtKB-KW"/>
</dbReference>
<dbReference type="GO" id="GO:0008270">
    <property type="term" value="F:zinc ion binding"/>
    <property type="evidence" value="ECO:0007669"/>
    <property type="project" value="UniProtKB-KW"/>
</dbReference>
<dbReference type="Gene3D" id="3.90.980.10">
    <property type="entry name" value="DNA primase, catalytic core, N-terminal domain"/>
    <property type="match status" value="1"/>
</dbReference>
<dbReference type="InterPro" id="IPR050219">
    <property type="entry name" value="DnaG_primase"/>
</dbReference>
<keyword evidence="9" id="KW-0862">Zinc</keyword>
<dbReference type="Gene3D" id="3.90.580.10">
    <property type="entry name" value="Zinc finger, CHC2-type domain"/>
    <property type="match status" value="1"/>
</dbReference>
<dbReference type="InterPro" id="IPR036977">
    <property type="entry name" value="DNA_primase_Znf_CHC2"/>
</dbReference>
<dbReference type="PANTHER" id="PTHR30313:SF2">
    <property type="entry name" value="DNA PRIMASE"/>
    <property type="match status" value="1"/>
</dbReference>
<feature type="domain" description="Zinc finger CHC2-type" evidence="13">
    <location>
        <begin position="31"/>
        <end position="85"/>
    </location>
</feature>
<keyword evidence="10" id="KW-0460">Magnesium</keyword>
<evidence type="ECO:0000259" key="13">
    <source>
        <dbReference type="SMART" id="SM00400"/>
    </source>
</evidence>
<dbReference type="SUPFAM" id="SSF56731">
    <property type="entry name" value="DNA primase core"/>
    <property type="match status" value="1"/>
</dbReference>
<evidence type="ECO:0000256" key="12">
    <source>
        <dbReference type="ARBA" id="ARBA00023163"/>
    </source>
</evidence>
<evidence type="ECO:0000256" key="11">
    <source>
        <dbReference type="ARBA" id="ARBA00023125"/>
    </source>
</evidence>
<evidence type="ECO:0000313" key="14">
    <source>
        <dbReference type="EMBL" id="OGL66430.1"/>
    </source>
</evidence>
<dbReference type="GO" id="GO:0000428">
    <property type="term" value="C:DNA-directed RNA polymerase complex"/>
    <property type="evidence" value="ECO:0007669"/>
    <property type="project" value="UniProtKB-KW"/>
</dbReference>
<evidence type="ECO:0000256" key="7">
    <source>
        <dbReference type="ARBA" id="ARBA00022723"/>
    </source>
</evidence>
<evidence type="ECO:0000256" key="10">
    <source>
        <dbReference type="ARBA" id="ARBA00022842"/>
    </source>
</evidence>
<accession>A0A1F7TKC3</accession>
<proteinExistence type="predicted"/>
<gene>
    <name evidence="14" type="ORF">A2856_01915</name>
</gene>
<keyword evidence="8" id="KW-0863">Zinc-finger</keyword>
<name>A0A1F7TKC3_9BACT</name>
<comment type="cofactor">
    <cofactor evidence="1">
        <name>Zn(2+)</name>
        <dbReference type="ChEBI" id="CHEBI:29105"/>
    </cofactor>
</comment>
<evidence type="ECO:0000256" key="5">
    <source>
        <dbReference type="ARBA" id="ARBA00022695"/>
    </source>
</evidence>
<evidence type="ECO:0000313" key="15">
    <source>
        <dbReference type="Proteomes" id="UP000177885"/>
    </source>
</evidence>
<keyword evidence="2" id="KW-0240">DNA-directed RNA polymerase</keyword>
<dbReference type="GO" id="GO:0006269">
    <property type="term" value="P:DNA replication, synthesis of primer"/>
    <property type="evidence" value="ECO:0007669"/>
    <property type="project" value="UniProtKB-KW"/>
</dbReference>
<evidence type="ECO:0000256" key="1">
    <source>
        <dbReference type="ARBA" id="ARBA00001947"/>
    </source>
</evidence>
<organism evidence="14 15">
    <name type="scientific">Candidatus Uhrbacteria bacterium RIFCSPHIGHO2_01_FULL_63_20</name>
    <dbReference type="NCBI Taxonomy" id="1802385"/>
    <lineage>
        <taxon>Bacteria</taxon>
        <taxon>Candidatus Uhriibacteriota</taxon>
    </lineage>
</organism>
<dbReference type="InterPro" id="IPR006295">
    <property type="entry name" value="DNA_primase_DnaG"/>
</dbReference>
<dbReference type="EMBL" id="MGDT01000007">
    <property type="protein sequence ID" value="OGL66430.1"/>
    <property type="molecule type" value="Genomic_DNA"/>
</dbReference>
<feature type="non-terminal residue" evidence="14">
    <location>
        <position position="291"/>
    </location>
</feature>
<keyword evidence="4" id="KW-0808">Transferase</keyword>
<dbReference type="FunFam" id="3.90.580.10:FF:000001">
    <property type="entry name" value="DNA primase"/>
    <property type="match status" value="1"/>
</dbReference>
<sequence>MDPKDEIKQKTDIAELIAGYVTLKPAGMASFKGLCPFHAEKTPSFHVSTDKQIWHCFGCSEGGDCFSFLMKIEGMDFPEALRHLGEKVGVEVKRFDSAATNDRQRLIAVNELAARFFRKVLSDSPAAEKARSYVAQRGIPEDLLDKFGIGYAPDSWDTLSLFLAKKGYREGDGEHAGLTQRRKQGSGTIDRFRNRLMIPLRDQHGNTVGFTGRVLLPALTNPQLPNTTSQDGPKYMNTPETALYRKGEILFGLDLAKQAIKRAGYAIVVEGNLDVVASHKAGVENVVASSG</sequence>
<evidence type="ECO:0000256" key="3">
    <source>
        <dbReference type="ARBA" id="ARBA00022515"/>
    </source>
</evidence>
<dbReference type="PANTHER" id="PTHR30313">
    <property type="entry name" value="DNA PRIMASE"/>
    <property type="match status" value="1"/>
</dbReference>
<dbReference type="STRING" id="1802385.A2856_01915"/>